<dbReference type="EMBL" id="CP075048">
    <property type="protein sequence ID" value="QVY39564.1"/>
    <property type="molecule type" value="Genomic_DNA"/>
</dbReference>
<gene>
    <name evidence="1" type="ORF">B6J96_22965</name>
</gene>
<reference evidence="1" key="1">
    <citation type="submission" date="2018-07" db="EMBL/GenBank/DDBJ databases">
        <authorList>
            <consortium name="GenomeTrakr network: Whole genome sequencing for foodborne pathogen traceback"/>
        </authorList>
    </citation>
    <scope>NUCLEOTIDE SEQUENCE</scope>
    <source>
        <strain evidence="1">CFSAN008798</strain>
    </source>
</reference>
<sequence length="66" mass="7658">MNMYEMIRSENAVLPEEFGYSAWLKKVRHRLGMHVSENSLAWDLWADGCDVEDAVEELQLNGYVLP</sequence>
<evidence type="ECO:0000313" key="1">
    <source>
        <dbReference type="EMBL" id="QVY39564.1"/>
    </source>
</evidence>
<reference evidence="1" key="2">
    <citation type="submission" date="2021-05" db="EMBL/GenBank/DDBJ databases">
        <title>Whole genome PacBio Sequel sequence of Salmonella enterica subsp. enterica.</title>
        <authorList>
            <person name="Hoffmann M."/>
            <person name="Balkey M."/>
            <person name="Luo Y."/>
        </authorList>
    </citation>
    <scope>NUCLEOTIDE SEQUENCE</scope>
    <source>
        <strain evidence="1">CFSAN008798</strain>
    </source>
</reference>
<dbReference type="AlphaFoldDB" id="A0A8E7NZ71"/>
<accession>A0A8E7NZ71</accession>
<protein>
    <submittedName>
        <fullName evidence="1">Uncharacterized protein</fullName>
    </submittedName>
</protein>
<organism evidence="1">
    <name type="scientific">Salmonella muenchen</name>
    <dbReference type="NCBI Taxonomy" id="596"/>
    <lineage>
        <taxon>Bacteria</taxon>
        <taxon>Pseudomonadati</taxon>
        <taxon>Pseudomonadota</taxon>
        <taxon>Gammaproteobacteria</taxon>
        <taxon>Enterobacterales</taxon>
        <taxon>Enterobacteriaceae</taxon>
        <taxon>Salmonella</taxon>
    </lineage>
</organism>
<proteinExistence type="predicted"/>
<name>A0A8E7NZ71_SALMU</name>